<dbReference type="GeneID" id="64766544"/>
<dbReference type="Proteomes" id="UP000503093">
    <property type="component" value="Segment"/>
</dbReference>
<accession>A0A6G6XJM0</accession>
<dbReference type="KEGG" id="vg:64766544"/>
<dbReference type="RefSeq" id="YP_010059312.1">
    <property type="nucleotide sequence ID" value="NC_054725.1"/>
</dbReference>
<name>A0A6G6XJM0_9CAUD</name>
<protein>
    <submittedName>
        <fullName evidence="1">Uncharacterized protein</fullName>
    </submittedName>
</protein>
<organism evidence="1 2">
    <name type="scientific">Gordonia phage Skog</name>
    <dbReference type="NCBI Taxonomy" id="2704033"/>
    <lineage>
        <taxon>Viruses</taxon>
        <taxon>Duplodnaviria</taxon>
        <taxon>Heunggongvirae</taxon>
        <taxon>Uroviricota</taxon>
        <taxon>Caudoviricetes</taxon>
        <taxon>Skogvirus</taxon>
        <taxon>Skogvirus Skog</taxon>
    </lineage>
</organism>
<sequence length="111" mass="12381">MTAHGDNPRLHTVTIDADGDLTFVCVGDETSACHIYPDCGCECWSDGHDHEPVPQQKCWMQDWFDNDCISPTSDSIHEVGYDVGMSGGVACTFEMDYIDWRFVCPYPVAVL</sequence>
<keyword evidence="2" id="KW-1185">Reference proteome</keyword>
<evidence type="ECO:0000313" key="2">
    <source>
        <dbReference type="Proteomes" id="UP000503093"/>
    </source>
</evidence>
<evidence type="ECO:0000313" key="1">
    <source>
        <dbReference type="EMBL" id="QIG58214.1"/>
    </source>
</evidence>
<proteinExistence type="predicted"/>
<reference evidence="1 2" key="1">
    <citation type="submission" date="2020-01" db="EMBL/GenBank/DDBJ databases">
        <authorList>
            <person name="Alvaro L.E."/>
            <person name="Baker K.N."/>
            <person name="Baxter I.S."/>
            <person name="Brown M.R."/>
            <person name="Driscoll K.D."/>
            <person name="Elrubaie J.M."/>
            <person name="Feith S.L."/>
            <person name="Indihar D.F."/>
            <person name="Knoch V.T."/>
            <person name="Koirtyohann K.M."/>
            <person name="Kratz M.A."/>
            <person name="Lear A.H."/>
            <person name="Lindblom K.E."/>
            <person name="Marcus E.R."/>
            <person name="Murphy M.E."/>
            <person name="Sensor R."/>
            <person name="Sherman S.J."/>
            <person name="Swift V.R."/>
            <person name="White K.E."/>
            <person name="Wills S.J."/>
            <person name="Gatt S.M."/>
            <person name="Lohbauer S.A."/>
            <person name="Power T.R."/>
            <person name="Rosales K.A."/>
            <person name="Sisson B.M."/>
            <person name="Isern S."/>
            <person name="Michael S.F."/>
            <person name="Sunnen C.N."/>
            <person name="Garlena R.A."/>
            <person name="Russell D.A."/>
            <person name="Pope W.H."/>
            <person name="Jacobs-Sera D."/>
            <person name="Hatfull G.F."/>
        </authorList>
    </citation>
    <scope>NUCLEOTIDE SEQUENCE [LARGE SCALE GENOMIC DNA]</scope>
</reference>
<dbReference type="EMBL" id="MN908687">
    <property type="protein sequence ID" value="QIG58214.1"/>
    <property type="molecule type" value="Genomic_DNA"/>
</dbReference>
<gene>
    <name evidence="1" type="primary">62</name>
    <name evidence="1" type="ORF">SEA_SKOG_62</name>
</gene>